<protein>
    <recommendedName>
        <fullName evidence="2">Anti-sigma factor antagonist</fullName>
    </recommendedName>
</protein>
<dbReference type="InterPro" id="IPR003658">
    <property type="entry name" value="Anti-sigma_ant"/>
</dbReference>
<proteinExistence type="inferred from homology"/>
<dbReference type="Gene3D" id="3.30.750.24">
    <property type="entry name" value="STAS domain"/>
    <property type="match status" value="1"/>
</dbReference>
<dbReference type="PANTHER" id="PTHR33495">
    <property type="entry name" value="ANTI-SIGMA FACTOR ANTAGONIST TM_1081-RELATED-RELATED"/>
    <property type="match status" value="1"/>
</dbReference>
<dbReference type="AlphaFoldDB" id="A0A212LNF5"/>
<dbReference type="EMBL" id="FMJE01000002">
    <property type="protein sequence ID" value="SCM79051.1"/>
    <property type="molecule type" value="Genomic_DNA"/>
</dbReference>
<dbReference type="CDD" id="cd07043">
    <property type="entry name" value="STAS_anti-anti-sigma_factors"/>
    <property type="match status" value="1"/>
</dbReference>
<evidence type="ECO:0000259" key="3">
    <source>
        <dbReference type="PROSITE" id="PS50801"/>
    </source>
</evidence>
<name>A0A212LNF5_9FIRM</name>
<reference evidence="4" key="1">
    <citation type="submission" date="2016-08" db="EMBL/GenBank/DDBJ databases">
        <authorList>
            <person name="Seilhamer J.J."/>
        </authorList>
    </citation>
    <scope>NUCLEOTIDE SEQUENCE</scope>
    <source>
        <strain evidence="4">86</strain>
    </source>
</reference>
<organism evidence="4">
    <name type="scientific">uncultured Sporomusa sp</name>
    <dbReference type="NCBI Taxonomy" id="307249"/>
    <lineage>
        <taxon>Bacteria</taxon>
        <taxon>Bacillati</taxon>
        <taxon>Bacillota</taxon>
        <taxon>Negativicutes</taxon>
        <taxon>Selenomonadales</taxon>
        <taxon>Sporomusaceae</taxon>
        <taxon>Sporomusa</taxon>
        <taxon>environmental samples</taxon>
    </lineage>
</organism>
<dbReference type="Pfam" id="PF01740">
    <property type="entry name" value="STAS"/>
    <property type="match status" value="1"/>
</dbReference>
<dbReference type="GO" id="GO:0043856">
    <property type="term" value="F:anti-sigma factor antagonist activity"/>
    <property type="evidence" value="ECO:0007669"/>
    <property type="project" value="InterPro"/>
</dbReference>
<dbReference type="InterPro" id="IPR002645">
    <property type="entry name" value="STAS_dom"/>
</dbReference>
<sequence length="108" mass="12037">MEKQKFQIMDSQVIINLTGDLQGELAAQIREAILSYIDKGYSTFQLDFSNVDGINSTGLGMLVNIQKRAFQNGGDVMIHGLTGIVKAAFERTRLTRAFNIFEDQHAIV</sequence>
<dbReference type="PROSITE" id="PS50801">
    <property type="entry name" value="STAS"/>
    <property type="match status" value="1"/>
</dbReference>
<evidence type="ECO:0000256" key="1">
    <source>
        <dbReference type="ARBA" id="ARBA00009013"/>
    </source>
</evidence>
<feature type="domain" description="STAS" evidence="3">
    <location>
        <begin position="2"/>
        <end position="108"/>
    </location>
</feature>
<dbReference type="RefSeq" id="WP_083945615.1">
    <property type="nucleotide sequence ID" value="NZ_LT608335.1"/>
</dbReference>
<comment type="similarity">
    <text evidence="1 2">Belongs to the anti-sigma-factor antagonist family.</text>
</comment>
<dbReference type="InterPro" id="IPR036513">
    <property type="entry name" value="STAS_dom_sf"/>
</dbReference>
<accession>A0A212LNF5</accession>
<gene>
    <name evidence="4" type="ORF">KL86SPO_20373</name>
</gene>
<dbReference type="SUPFAM" id="SSF52091">
    <property type="entry name" value="SpoIIaa-like"/>
    <property type="match status" value="1"/>
</dbReference>
<dbReference type="NCBIfam" id="TIGR00377">
    <property type="entry name" value="ant_ant_sig"/>
    <property type="match status" value="1"/>
</dbReference>
<evidence type="ECO:0000313" key="4">
    <source>
        <dbReference type="EMBL" id="SCM79051.1"/>
    </source>
</evidence>
<evidence type="ECO:0000256" key="2">
    <source>
        <dbReference type="RuleBase" id="RU003749"/>
    </source>
</evidence>